<evidence type="ECO:0000313" key="11">
    <source>
        <dbReference type="EMBL" id="RIJ30695.1"/>
    </source>
</evidence>
<dbReference type="GO" id="GO:0000105">
    <property type="term" value="P:L-histidine biosynthetic process"/>
    <property type="evidence" value="ECO:0007669"/>
    <property type="project" value="UniProtKB-UniRule"/>
</dbReference>
<dbReference type="Proteomes" id="UP000266385">
    <property type="component" value="Unassembled WGS sequence"/>
</dbReference>
<comment type="similarity">
    <text evidence="3 9">Belongs to the class-II pyridoxal-phosphate-dependent aminotransferase family. Histidinol-phosphate aminotransferase subfamily.</text>
</comment>
<dbReference type="InterPro" id="IPR015424">
    <property type="entry name" value="PyrdxlP-dep_Trfase"/>
</dbReference>
<proteinExistence type="inferred from homology"/>
<evidence type="ECO:0000256" key="2">
    <source>
        <dbReference type="ARBA" id="ARBA00005011"/>
    </source>
</evidence>
<comment type="subunit">
    <text evidence="4 9">Homodimer.</text>
</comment>
<comment type="catalytic activity">
    <reaction evidence="8 9">
        <text>L-histidinol phosphate + 2-oxoglutarate = 3-(imidazol-4-yl)-2-oxopropyl phosphate + L-glutamate</text>
        <dbReference type="Rhea" id="RHEA:23744"/>
        <dbReference type="ChEBI" id="CHEBI:16810"/>
        <dbReference type="ChEBI" id="CHEBI:29985"/>
        <dbReference type="ChEBI" id="CHEBI:57766"/>
        <dbReference type="ChEBI" id="CHEBI:57980"/>
        <dbReference type="EC" id="2.6.1.9"/>
    </reaction>
</comment>
<dbReference type="GO" id="GO:0030170">
    <property type="term" value="F:pyridoxal phosphate binding"/>
    <property type="evidence" value="ECO:0007669"/>
    <property type="project" value="InterPro"/>
</dbReference>
<feature type="modified residue" description="N6-(pyridoxal phosphate)lysine" evidence="9">
    <location>
        <position position="216"/>
    </location>
</feature>
<comment type="cofactor">
    <cofactor evidence="1 9">
        <name>pyridoxal 5'-phosphate</name>
        <dbReference type="ChEBI" id="CHEBI:597326"/>
    </cofactor>
</comment>
<comment type="pathway">
    <text evidence="2 9">Amino-acid biosynthesis; L-histidine biosynthesis; L-histidine from 5-phospho-alpha-D-ribose 1-diphosphate: step 7/9.</text>
</comment>
<dbReference type="Pfam" id="PF00155">
    <property type="entry name" value="Aminotran_1_2"/>
    <property type="match status" value="1"/>
</dbReference>
<dbReference type="NCBIfam" id="TIGR01141">
    <property type="entry name" value="hisC"/>
    <property type="match status" value="1"/>
</dbReference>
<dbReference type="InterPro" id="IPR015421">
    <property type="entry name" value="PyrdxlP-dep_Trfase_major"/>
</dbReference>
<dbReference type="HAMAP" id="MF_01023">
    <property type="entry name" value="HisC_aminotrans_2"/>
    <property type="match status" value="1"/>
</dbReference>
<dbReference type="Gene3D" id="3.40.640.10">
    <property type="entry name" value="Type I PLP-dependent aspartate aminotransferase-like (Major domain)"/>
    <property type="match status" value="1"/>
</dbReference>
<dbReference type="EMBL" id="QWFX01000006">
    <property type="protein sequence ID" value="RIJ30695.1"/>
    <property type="molecule type" value="Genomic_DNA"/>
</dbReference>
<dbReference type="CDD" id="cd00609">
    <property type="entry name" value="AAT_like"/>
    <property type="match status" value="1"/>
</dbReference>
<evidence type="ECO:0000256" key="9">
    <source>
        <dbReference type="HAMAP-Rule" id="MF_01023"/>
    </source>
</evidence>
<dbReference type="InterPro" id="IPR005861">
    <property type="entry name" value="HisP_aminotrans"/>
</dbReference>
<dbReference type="PANTHER" id="PTHR43643">
    <property type="entry name" value="HISTIDINOL-PHOSPHATE AMINOTRANSFERASE 2"/>
    <property type="match status" value="1"/>
</dbReference>
<accession>A0A399RLV5</accession>
<dbReference type="OrthoDB" id="9809616at2"/>
<keyword evidence="6 9" id="KW-0808">Transferase</keyword>
<sequence>MSGPKPLANILEITPYKGGQKLDHGWKLSSNENPLGCSPAAREALSKAAEHLEMYPDGACFALREAIGKKYGVDPDRIVCGAGSDEIFQLLGRAYLKPGDEIIQSQHGFLVYRLVAQQSGAKCISAPETELTASVDAILDRVTDKTRIVFLANPNNPTGSYIPFDEVRRLHKGLRDDILLVLDGAYAEYVRQNDYSAGMDMAGEEPNVLVTRTFSKIHGLAGLRVGWAYGPESVIDALHRVRGPFNVTSVGQAAAIAALADDSFVTKSADHNNDELDRLKPALEKMGYKVYPSVANFLLIQFEDRDGKRAEDADAFLRARGIVIRDMKAYGLPDCMRLSIGTREANDDVLAAFEAFAKAD</sequence>
<keyword evidence="12" id="KW-1185">Reference proteome</keyword>
<dbReference type="Gene3D" id="3.90.1150.10">
    <property type="entry name" value="Aspartate Aminotransferase, domain 1"/>
    <property type="match status" value="1"/>
</dbReference>
<comment type="caution">
    <text evidence="11">The sequence shown here is derived from an EMBL/GenBank/DDBJ whole genome shotgun (WGS) entry which is preliminary data.</text>
</comment>
<evidence type="ECO:0000256" key="1">
    <source>
        <dbReference type="ARBA" id="ARBA00001933"/>
    </source>
</evidence>
<dbReference type="InterPro" id="IPR050106">
    <property type="entry name" value="HistidinolP_aminotransfase"/>
</dbReference>
<evidence type="ECO:0000256" key="6">
    <source>
        <dbReference type="ARBA" id="ARBA00022679"/>
    </source>
</evidence>
<keyword evidence="9" id="KW-0028">Amino-acid biosynthesis</keyword>
<evidence type="ECO:0000256" key="8">
    <source>
        <dbReference type="ARBA" id="ARBA00047481"/>
    </source>
</evidence>
<keyword evidence="9" id="KW-0368">Histidine biosynthesis</keyword>
<dbReference type="GO" id="GO:0004400">
    <property type="term" value="F:histidinol-phosphate transaminase activity"/>
    <property type="evidence" value="ECO:0007669"/>
    <property type="project" value="UniProtKB-UniRule"/>
</dbReference>
<gene>
    <name evidence="9" type="primary">hisC</name>
    <name evidence="11" type="ORF">D1223_08755</name>
</gene>
<evidence type="ECO:0000259" key="10">
    <source>
        <dbReference type="Pfam" id="PF00155"/>
    </source>
</evidence>
<keyword evidence="5 9" id="KW-0032">Aminotransferase</keyword>
<evidence type="ECO:0000256" key="3">
    <source>
        <dbReference type="ARBA" id="ARBA00007970"/>
    </source>
</evidence>
<name>A0A399RLV5_9PROT</name>
<feature type="domain" description="Aminotransferase class I/classII large" evidence="10">
    <location>
        <begin position="27"/>
        <end position="352"/>
    </location>
</feature>
<evidence type="ECO:0000256" key="4">
    <source>
        <dbReference type="ARBA" id="ARBA00011738"/>
    </source>
</evidence>
<dbReference type="PANTHER" id="PTHR43643:SF3">
    <property type="entry name" value="HISTIDINOL-PHOSPHATE AMINOTRANSFERASE"/>
    <property type="match status" value="1"/>
</dbReference>
<organism evidence="11 12">
    <name type="scientific">Henriciella mobilis</name>
    <dbReference type="NCBI Taxonomy" id="2305467"/>
    <lineage>
        <taxon>Bacteria</taxon>
        <taxon>Pseudomonadati</taxon>
        <taxon>Pseudomonadota</taxon>
        <taxon>Alphaproteobacteria</taxon>
        <taxon>Hyphomonadales</taxon>
        <taxon>Hyphomonadaceae</taxon>
        <taxon>Henriciella</taxon>
    </lineage>
</organism>
<dbReference type="RefSeq" id="WP_119376003.1">
    <property type="nucleotide sequence ID" value="NZ_QWFX01000006.1"/>
</dbReference>
<dbReference type="InterPro" id="IPR004839">
    <property type="entry name" value="Aminotransferase_I/II_large"/>
</dbReference>
<keyword evidence="7 9" id="KW-0663">Pyridoxal phosphate</keyword>
<reference evidence="11 12" key="1">
    <citation type="submission" date="2018-08" db="EMBL/GenBank/DDBJ databases">
        <title>Henriciella mobilis sp. nov., isolated from seawater.</title>
        <authorList>
            <person name="Cheng H."/>
            <person name="Wu Y.-H."/>
            <person name="Xu X.-W."/>
            <person name="Guo L.-L."/>
        </authorList>
    </citation>
    <scope>NUCLEOTIDE SEQUENCE [LARGE SCALE GENOMIC DNA]</scope>
    <source>
        <strain evidence="11 12">JN25</strain>
    </source>
</reference>
<dbReference type="InterPro" id="IPR015422">
    <property type="entry name" value="PyrdxlP-dep_Trfase_small"/>
</dbReference>
<dbReference type="EC" id="2.6.1.9" evidence="9"/>
<protein>
    <recommendedName>
        <fullName evidence="9">Histidinol-phosphate aminotransferase</fullName>
        <ecNumber evidence="9">2.6.1.9</ecNumber>
    </recommendedName>
    <alternativeName>
        <fullName evidence="9">Imidazole acetol-phosphate transaminase</fullName>
    </alternativeName>
</protein>
<evidence type="ECO:0000256" key="5">
    <source>
        <dbReference type="ARBA" id="ARBA00022576"/>
    </source>
</evidence>
<evidence type="ECO:0000313" key="12">
    <source>
        <dbReference type="Proteomes" id="UP000266385"/>
    </source>
</evidence>
<dbReference type="SUPFAM" id="SSF53383">
    <property type="entry name" value="PLP-dependent transferases"/>
    <property type="match status" value="1"/>
</dbReference>
<dbReference type="UniPathway" id="UPA00031">
    <property type="reaction ID" value="UER00012"/>
</dbReference>
<dbReference type="AlphaFoldDB" id="A0A399RLV5"/>
<evidence type="ECO:0000256" key="7">
    <source>
        <dbReference type="ARBA" id="ARBA00022898"/>
    </source>
</evidence>